<evidence type="ECO:0000256" key="1">
    <source>
        <dbReference type="SAM" id="MobiDB-lite"/>
    </source>
</evidence>
<reference evidence="3 4" key="1">
    <citation type="submission" date="2020-07" db="EMBL/GenBank/DDBJ databases">
        <title>Sequencing the genomes of 1000 actinobacteria strains.</title>
        <authorList>
            <person name="Klenk H.-P."/>
        </authorList>
    </citation>
    <scope>NUCLEOTIDE SEQUENCE [LARGE SCALE GENOMIC DNA]</scope>
    <source>
        <strain evidence="3 4">DSM 18248</strain>
    </source>
</reference>
<accession>A0A7Y9YJ74</accession>
<dbReference type="SUPFAM" id="SSF55486">
    <property type="entry name" value="Metalloproteases ('zincins'), catalytic domain"/>
    <property type="match status" value="1"/>
</dbReference>
<evidence type="ECO:0000313" key="3">
    <source>
        <dbReference type="EMBL" id="NYI12077.1"/>
    </source>
</evidence>
<dbReference type="Proteomes" id="UP000537326">
    <property type="component" value="Unassembled WGS sequence"/>
</dbReference>
<dbReference type="EMBL" id="JACBZI010000001">
    <property type="protein sequence ID" value="NYI12077.1"/>
    <property type="molecule type" value="Genomic_DNA"/>
</dbReference>
<evidence type="ECO:0000313" key="4">
    <source>
        <dbReference type="Proteomes" id="UP000537326"/>
    </source>
</evidence>
<organism evidence="3 4">
    <name type="scientific">Nocardioides marinus</name>
    <dbReference type="NCBI Taxonomy" id="374514"/>
    <lineage>
        <taxon>Bacteria</taxon>
        <taxon>Bacillati</taxon>
        <taxon>Actinomycetota</taxon>
        <taxon>Actinomycetes</taxon>
        <taxon>Propionibacteriales</taxon>
        <taxon>Nocardioidaceae</taxon>
        <taxon>Nocardioides</taxon>
    </lineage>
</organism>
<name>A0A7Y9YJ74_9ACTN</name>
<comment type="caution">
    <text evidence="3">The sequence shown here is derived from an EMBL/GenBank/DDBJ whole genome shotgun (WGS) entry which is preliminary data.</text>
</comment>
<proteinExistence type="predicted"/>
<keyword evidence="4" id="KW-1185">Reference proteome</keyword>
<protein>
    <recommendedName>
        <fullName evidence="2">DUF3152 domain-containing protein</fullName>
    </recommendedName>
</protein>
<dbReference type="RefSeq" id="WP_218842452.1">
    <property type="nucleotide sequence ID" value="NZ_BAAAPP010000001.1"/>
</dbReference>
<dbReference type="InterPro" id="IPR022603">
    <property type="entry name" value="DUF3152"/>
</dbReference>
<dbReference type="AlphaFoldDB" id="A0A7Y9YJ74"/>
<gene>
    <name evidence="3" type="ORF">BKA05_003592</name>
</gene>
<feature type="region of interest" description="Disordered" evidence="1">
    <location>
        <begin position="45"/>
        <end position="78"/>
    </location>
</feature>
<evidence type="ECO:0000259" key="2">
    <source>
        <dbReference type="Pfam" id="PF11350"/>
    </source>
</evidence>
<dbReference type="Pfam" id="PF11350">
    <property type="entry name" value="DUF3152"/>
    <property type="match status" value="1"/>
</dbReference>
<sequence length="278" mass="29059">MVTRGTPAAGRHRAQTRSGRRPLFLLTGLTAGVAAAMLLGAPVLGEPGDPGSRQDLDVASGGRAPQQGTGPGAGGAVEAPAMTVLPGRTLEREPAPEVAVPESASGTFAVAGVRGPTTSRPAAEGARLTSYRVEVEGGLPFDADEVAAEVERILSDERGWITRGHLLVREDGPADLRILLAAPTTVDRLCAPLLTRGRLSCRNGANVVLNAWRWHHGAETYGDDLTGYREYLVNHETGHALGYGHLGCPEPGAPAPVMVQQTKTLLGCAPNPWPADER</sequence>
<feature type="domain" description="DUF3152" evidence="2">
    <location>
        <begin position="99"/>
        <end position="265"/>
    </location>
</feature>